<dbReference type="EMBL" id="CM000842">
    <property type="protein sequence ID" value="KRH37642.1"/>
    <property type="molecule type" value="Genomic_DNA"/>
</dbReference>
<dbReference type="Proteomes" id="UP000008827">
    <property type="component" value="Chromosome 9"/>
</dbReference>
<sequence>MPIQQLNLCILVPLEILNLKFPFSGITCLVFLAWEGRAYDYCMENLKNMGFPVDGLAFHPELVICHLWQAKAFCDSLDYYYL</sequence>
<evidence type="ECO:0000313" key="2">
    <source>
        <dbReference type="EnsemblPlants" id="KRH37642"/>
    </source>
</evidence>
<evidence type="ECO:0000313" key="1">
    <source>
        <dbReference type="EMBL" id="KRH37642.1"/>
    </source>
</evidence>
<dbReference type="EnsemblPlants" id="KRH37642">
    <property type="protein sequence ID" value="KRH37642"/>
    <property type="gene ID" value="GLYMA_09G079500"/>
</dbReference>
<evidence type="ECO:0000313" key="3">
    <source>
        <dbReference type="Proteomes" id="UP000008827"/>
    </source>
</evidence>
<accession>A0A0R0I5E9</accession>
<dbReference type="Gramene" id="KRH37642">
    <property type="protein sequence ID" value="KRH37642"/>
    <property type="gene ID" value="GLYMA_09G079500"/>
</dbReference>
<dbReference type="AlphaFoldDB" id="A0A0R0I5E9"/>
<protein>
    <submittedName>
        <fullName evidence="1 2">Uncharacterized protein</fullName>
    </submittedName>
</protein>
<reference evidence="2" key="2">
    <citation type="submission" date="2018-02" db="UniProtKB">
        <authorList>
            <consortium name="EnsemblPlants"/>
        </authorList>
    </citation>
    <scope>IDENTIFICATION</scope>
    <source>
        <strain evidence="2">Williams 82</strain>
    </source>
</reference>
<reference evidence="1" key="3">
    <citation type="submission" date="2018-07" db="EMBL/GenBank/DDBJ databases">
        <title>WGS assembly of Glycine max.</title>
        <authorList>
            <person name="Schmutz J."/>
            <person name="Cannon S."/>
            <person name="Schlueter J."/>
            <person name="Ma J."/>
            <person name="Mitros T."/>
            <person name="Nelson W."/>
            <person name="Hyten D."/>
            <person name="Song Q."/>
            <person name="Thelen J."/>
            <person name="Cheng J."/>
            <person name="Xu D."/>
            <person name="Hellsten U."/>
            <person name="May G."/>
            <person name="Yu Y."/>
            <person name="Sakurai T."/>
            <person name="Umezawa T."/>
            <person name="Bhattacharyya M."/>
            <person name="Sandhu D."/>
            <person name="Valliyodan B."/>
            <person name="Lindquist E."/>
            <person name="Peto M."/>
            <person name="Grant D."/>
            <person name="Shu S."/>
            <person name="Goodstein D."/>
            <person name="Barry K."/>
            <person name="Futrell-Griggs M."/>
            <person name="Abernathy B."/>
            <person name="Du J."/>
            <person name="Tian Z."/>
            <person name="Zhu L."/>
            <person name="Gill N."/>
            <person name="Joshi T."/>
            <person name="Libault M."/>
            <person name="Sethuraman A."/>
            <person name="Zhang X."/>
            <person name="Shinozaki K."/>
            <person name="Nguyen H."/>
            <person name="Wing R."/>
            <person name="Cregan P."/>
            <person name="Specht J."/>
            <person name="Grimwood J."/>
            <person name="Rokhsar D."/>
            <person name="Stacey G."/>
            <person name="Shoemaker R."/>
            <person name="Jackson S."/>
        </authorList>
    </citation>
    <scope>NUCLEOTIDE SEQUENCE</scope>
    <source>
        <tissue evidence="1">Callus</tissue>
    </source>
</reference>
<reference evidence="1 2" key="1">
    <citation type="journal article" date="2010" name="Nature">
        <title>Genome sequence of the palaeopolyploid soybean.</title>
        <authorList>
            <person name="Schmutz J."/>
            <person name="Cannon S.B."/>
            <person name="Schlueter J."/>
            <person name="Ma J."/>
            <person name="Mitros T."/>
            <person name="Nelson W."/>
            <person name="Hyten D.L."/>
            <person name="Song Q."/>
            <person name="Thelen J.J."/>
            <person name="Cheng J."/>
            <person name="Xu D."/>
            <person name="Hellsten U."/>
            <person name="May G.D."/>
            <person name="Yu Y."/>
            <person name="Sakurai T."/>
            <person name="Umezawa T."/>
            <person name="Bhattacharyya M.K."/>
            <person name="Sandhu D."/>
            <person name="Valliyodan B."/>
            <person name="Lindquist E."/>
            <person name="Peto M."/>
            <person name="Grant D."/>
            <person name="Shu S."/>
            <person name="Goodstein D."/>
            <person name="Barry K."/>
            <person name="Futrell-Griggs M."/>
            <person name="Abernathy B."/>
            <person name="Du J."/>
            <person name="Tian Z."/>
            <person name="Zhu L."/>
            <person name="Gill N."/>
            <person name="Joshi T."/>
            <person name="Libault M."/>
            <person name="Sethuraman A."/>
            <person name="Zhang X.-C."/>
            <person name="Shinozaki K."/>
            <person name="Nguyen H.T."/>
            <person name="Wing R.A."/>
            <person name="Cregan P."/>
            <person name="Specht J."/>
            <person name="Grimwood J."/>
            <person name="Rokhsar D."/>
            <person name="Stacey G."/>
            <person name="Shoemaker R.C."/>
            <person name="Jackson S.A."/>
        </authorList>
    </citation>
    <scope>NUCLEOTIDE SEQUENCE</scope>
    <source>
        <strain evidence="2">cv. Williams 82</strain>
        <tissue evidence="1">Callus</tissue>
    </source>
</reference>
<organism evidence="1">
    <name type="scientific">Glycine max</name>
    <name type="common">Soybean</name>
    <name type="synonym">Glycine hispida</name>
    <dbReference type="NCBI Taxonomy" id="3847"/>
    <lineage>
        <taxon>Eukaryota</taxon>
        <taxon>Viridiplantae</taxon>
        <taxon>Streptophyta</taxon>
        <taxon>Embryophyta</taxon>
        <taxon>Tracheophyta</taxon>
        <taxon>Spermatophyta</taxon>
        <taxon>Magnoliopsida</taxon>
        <taxon>eudicotyledons</taxon>
        <taxon>Gunneridae</taxon>
        <taxon>Pentapetalae</taxon>
        <taxon>rosids</taxon>
        <taxon>fabids</taxon>
        <taxon>Fabales</taxon>
        <taxon>Fabaceae</taxon>
        <taxon>Papilionoideae</taxon>
        <taxon>50 kb inversion clade</taxon>
        <taxon>NPAAA clade</taxon>
        <taxon>indigoferoid/millettioid clade</taxon>
        <taxon>Phaseoleae</taxon>
        <taxon>Glycine</taxon>
        <taxon>Glycine subgen. Soja</taxon>
    </lineage>
</organism>
<name>A0A0R0I5E9_SOYBN</name>
<keyword evidence="3" id="KW-1185">Reference proteome</keyword>
<proteinExistence type="predicted"/>
<gene>
    <name evidence="1" type="ORF">GLYMA_09G079500</name>
</gene>
<dbReference type="InParanoid" id="A0A0R0I5E9"/>